<evidence type="ECO:0000313" key="2">
    <source>
        <dbReference type="Proteomes" id="UP000736373"/>
    </source>
</evidence>
<gene>
    <name evidence="1" type="ORF">F6X42_31150</name>
</gene>
<organism evidence="1 2">
    <name type="scientific">Paraburkholderia podalyriae</name>
    <dbReference type="NCBI Taxonomy" id="1938811"/>
    <lineage>
        <taxon>Bacteria</taxon>
        <taxon>Pseudomonadati</taxon>
        <taxon>Pseudomonadota</taxon>
        <taxon>Betaproteobacteria</taxon>
        <taxon>Burkholderiales</taxon>
        <taxon>Burkholderiaceae</taxon>
        <taxon>Paraburkholderia</taxon>
    </lineage>
</organism>
<reference evidence="1 2" key="1">
    <citation type="submission" date="2019-09" db="EMBL/GenBank/DDBJ databases">
        <title>Paraburkholderia podalyriae sp. nov., A South African Podalyria-associated rhizobium.</title>
        <authorList>
            <person name="Mavima L."/>
            <person name="Beukes C.W."/>
            <person name="Palmer M."/>
            <person name="De Meyer S.E."/>
            <person name="James E.K."/>
            <person name="Maluk M."/>
            <person name="Avontuur J.R."/>
            <person name="Chan W.Y."/>
            <person name="Venter S.N."/>
            <person name="Steenkamp E.T."/>
        </authorList>
    </citation>
    <scope>NUCLEOTIDE SEQUENCE [LARGE SCALE GENOMIC DNA]</scope>
    <source>
        <strain evidence="1 2">WC7.3b</strain>
    </source>
</reference>
<protein>
    <submittedName>
        <fullName evidence="1">Uncharacterized protein</fullName>
    </submittedName>
</protein>
<accession>A0ABR7PX80</accession>
<comment type="caution">
    <text evidence="1">The sequence shown here is derived from an EMBL/GenBank/DDBJ whole genome shotgun (WGS) entry which is preliminary data.</text>
</comment>
<dbReference type="Proteomes" id="UP000736373">
    <property type="component" value="Unassembled WGS sequence"/>
</dbReference>
<proteinExistence type="predicted"/>
<dbReference type="RefSeq" id="WP_187637817.1">
    <property type="nucleotide sequence ID" value="NZ_VZQQ01000040.1"/>
</dbReference>
<name>A0ABR7PX80_9BURK</name>
<keyword evidence="2" id="KW-1185">Reference proteome</keyword>
<evidence type="ECO:0000313" key="1">
    <source>
        <dbReference type="EMBL" id="MBC8750882.1"/>
    </source>
</evidence>
<sequence>MTILTLADLSRCDDLDHAAAQSVRGGHSCFPREYPPSCYGEKPPHYNPPHYNPPSYNPCEPVHYGCGPVYMPVCHPGPGKIVPL</sequence>
<dbReference type="EMBL" id="VZQQ01000040">
    <property type="protein sequence ID" value="MBC8750882.1"/>
    <property type="molecule type" value="Genomic_DNA"/>
</dbReference>